<dbReference type="PRINTS" id="PR00969">
    <property type="entry name" value="CHAPERONPILI"/>
</dbReference>
<protein>
    <submittedName>
        <fullName evidence="8">Molecular chaperone</fullName>
    </submittedName>
</protein>
<accession>A0ABY3WYK9</accession>
<proteinExistence type="inferred from homology"/>
<reference evidence="8 9" key="1">
    <citation type="submission" date="2022-03" db="EMBL/GenBank/DDBJ databases">
        <title>Ignatzschineria rhizosphaerae HR5S32.</title>
        <authorList>
            <person name="Sun J.Q."/>
            <person name="Feng J.Y."/>
        </authorList>
    </citation>
    <scope>NUCLEOTIDE SEQUENCE [LARGE SCALE GENOMIC DNA]</scope>
    <source>
        <strain evidence="8 9">HR5S32</strain>
    </source>
</reference>
<evidence type="ECO:0000256" key="3">
    <source>
        <dbReference type="ARBA" id="ARBA00022729"/>
    </source>
</evidence>
<comment type="similarity">
    <text evidence="2">Belongs to the periplasmic pilus chaperone family.</text>
</comment>
<feature type="domain" description="Pili assembly chaperone N-terminal" evidence="6">
    <location>
        <begin position="19"/>
        <end position="138"/>
    </location>
</feature>
<keyword evidence="9" id="KW-1185">Reference proteome</keyword>
<comment type="subcellular location">
    <subcellularLocation>
        <location evidence="1">Periplasm</location>
    </subcellularLocation>
</comment>
<dbReference type="InterPro" id="IPR050643">
    <property type="entry name" value="Periplasmic_pilus_chap"/>
</dbReference>
<keyword evidence="4" id="KW-0574">Periplasm</keyword>
<evidence type="ECO:0000259" key="7">
    <source>
        <dbReference type="Pfam" id="PF02753"/>
    </source>
</evidence>
<dbReference type="PANTHER" id="PTHR30251">
    <property type="entry name" value="PILUS ASSEMBLY CHAPERONE"/>
    <property type="match status" value="1"/>
</dbReference>
<evidence type="ECO:0000259" key="6">
    <source>
        <dbReference type="Pfam" id="PF00345"/>
    </source>
</evidence>
<feature type="domain" description="Pili assembly chaperone C-terminal" evidence="7">
    <location>
        <begin position="162"/>
        <end position="216"/>
    </location>
</feature>
<evidence type="ECO:0000313" key="9">
    <source>
        <dbReference type="Proteomes" id="UP000829542"/>
    </source>
</evidence>
<evidence type="ECO:0000256" key="5">
    <source>
        <dbReference type="ARBA" id="ARBA00023186"/>
    </source>
</evidence>
<dbReference type="InterPro" id="IPR008962">
    <property type="entry name" value="PapD-like_sf"/>
</dbReference>
<dbReference type="InterPro" id="IPR016147">
    <property type="entry name" value="Pili_assmbl_chaperone_N"/>
</dbReference>
<evidence type="ECO:0000256" key="4">
    <source>
        <dbReference type="ARBA" id="ARBA00022764"/>
    </source>
</evidence>
<keyword evidence="5" id="KW-0143">Chaperone</keyword>
<sequence length="232" mass="26088">MRKILFLGLLVLNFSFGQLAFDRTRIIFDHSNTNSVSVIVENSNPNMPYLAQTWIEDGNGNKIEEPLVALPMLQRLNPRQEKQIKISLVGDTNALPKDRESLLQFSVLGLPPTDSEGQSKLNILVRSNLKLFYRPKGLQKYAENAIFEEVKVQKQGSNLILENPTPYHIVIYAFSARKGINLTEKDIVLKPFGKEKVSVTVGNNPYIYFINDNGAAKSLAYKCSNSLCSIIK</sequence>
<dbReference type="InterPro" id="IPR016148">
    <property type="entry name" value="Pili_assmbl_chaperone_C"/>
</dbReference>
<dbReference type="SUPFAM" id="SSF49584">
    <property type="entry name" value="Periplasmic chaperone C-domain"/>
    <property type="match status" value="1"/>
</dbReference>
<dbReference type="Pfam" id="PF02753">
    <property type="entry name" value="PapD_C"/>
    <property type="match status" value="1"/>
</dbReference>
<dbReference type="PANTHER" id="PTHR30251:SF2">
    <property type="entry name" value="FIMBRIAL CHAPERONE YADV-RELATED"/>
    <property type="match status" value="1"/>
</dbReference>
<evidence type="ECO:0000256" key="1">
    <source>
        <dbReference type="ARBA" id="ARBA00004418"/>
    </source>
</evidence>
<gene>
    <name evidence="8" type="ORF">MMG00_10860</name>
</gene>
<dbReference type="InterPro" id="IPR013783">
    <property type="entry name" value="Ig-like_fold"/>
</dbReference>
<evidence type="ECO:0000313" key="8">
    <source>
        <dbReference type="EMBL" id="UNM95708.1"/>
    </source>
</evidence>
<dbReference type="InterPro" id="IPR001829">
    <property type="entry name" value="Pili_assmbl_chaperone_bac"/>
</dbReference>
<organism evidence="8 9">
    <name type="scientific">Ignatzschineria rhizosphaerae</name>
    <dbReference type="NCBI Taxonomy" id="2923279"/>
    <lineage>
        <taxon>Bacteria</taxon>
        <taxon>Pseudomonadati</taxon>
        <taxon>Pseudomonadota</taxon>
        <taxon>Gammaproteobacteria</taxon>
        <taxon>Cardiobacteriales</taxon>
        <taxon>Ignatzschineriaceae</taxon>
        <taxon>Ignatzschineria</taxon>
    </lineage>
</organism>
<dbReference type="Proteomes" id="UP000829542">
    <property type="component" value="Chromosome"/>
</dbReference>
<evidence type="ECO:0000256" key="2">
    <source>
        <dbReference type="ARBA" id="ARBA00007399"/>
    </source>
</evidence>
<dbReference type="EMBL" id="CP093379">
    <property type="protein sequence ID" value="UNM95708.1"/>
    <property type="molecule type" value="Genomic_DNA"/>
</dbReference>
<dbReference type="Pfam" id="PF00345">
    <property type="entry name" value="PapD_N"/>
    <property type="match status" value="1"/>
</dbReference>
<name>A0ABY3WYK9_9GAMM</name>
<dbReference type="InterPro" id="IPR036316">
    <property type="entry name" value="Pili_assmbl_chap_C_dom_sf"/>
</dbReference>
<dbReference type="Gene3D" id="2.60.40.10">
    <property type="entry name" value="Immunoglobulins"/>
    <property type="match status" value="2"/>
</dbReference>
<dbReference type="SUPFAM" id="SSF49354">
    <property type="entry name" value="PapD-like"/>
    <property type="match status" value="1"/>
</dbReference>
<keyword evidence="3" id="KW-0732">Signal</keyword>
<dbReference type="RefSeq" id="WP_242148224.1">
    <property type="nucleotide sequence ID" value="NZ_CP093379.1"/>
</dbReference>